<dbReference type="Pfam" id="PF00005">
    <property type="entry name" value="ABC_tran"/>
    <property type="match status" value="1"/>
</dbReference>
<dbReference type="PROSITE" id="PS00211">
    <property type="entry name" value="ABC_TRANSPORTER_1"/>
    <property type="match status" value="1"/>
</dbReference>
<proteinExistence type="inferred from homology"/>
<protein>
    <submittedName>
        <fullName evidence="8">ABC transporter ATP-binding protein</fullName>
    </submittedName>
</protein>
<dbReference type="CDD" id="cd03214">
    <property type="entry name" value="ABC_Iron-Siderophores_B12_Hemin"/>
    <property type="match status" value="1"/>
</dbReference>
<dbReference type="PANTHER" id="PTHR42734:SF6">
    <property type="entry name" value="MOLYBDATE IMPORT ATP-BINDING PROTEIN MOLC"/>
    <property type="match status" value="1"/>
</dbReference>
<comment type="caution">
    <text evidence="8">The sequence shown here is derived from an EMBL/GenBank/DDBJ whole genome shotgun (WGS) entry which is preliminary data.</text>
</comment>
<comment type="similarity">
    <text evidence="1">Belongs to the ABC transporter superfamily.</text>
</comment>
<dbReference type="InterPro" id="IPR017871">
    <property type="entry name" value="ABC_transporter-like_CS"/>
</dbReference>
<evidence type="ECO:0000256" key="2">
    <source>
        <dbReference type="ARBA" id="ARBA00022448"/>
    </source>
</evidence>
<reference evidence="8 9" key="1">
    <citation type="submission" date="2020-07" db="EMBL/GenBank/DDBJ databases">
        <title>Pseudogemmobacter sp. nov., isolated from poultry manure in Taiwan.</title>
        <authorList>
            <person name="Lin S.-Y."/>
            <person name="Tang Y.-S."/>
            <person name="Young C.-C."/>
        </authorList>
    </citation>
    <scope>NUCLEOTIDE SEQUENCE [LARGE SCALE GENOMIC DNA]</scope>
    <source>
        <strain evidence="8 9">CC-YST710</strain>
    </source>
</reference>
<dbReference type="RefSeq" id="WP_226936214.1">
    <property type="nucleotide sequence ID" value="NZ_JACDXX010000011.1"/>
</dbReference>
<dbReference type="SMART" id="SM00382">
    <property type="entry name" value="AAA"/>
    <property type="match status" value="1"/>
</dbReference>
<dbReference type="InterPro" id="IPR050153">
    <property type="entry name" value="Metal_Ion_Import_ABC"/>
</dbReference>
<accession>A0ABS8CNF8</accession>
<keyword evidence="6" id="KW-0406">Ion transport</keyword>
<keyword evidence="9" id="KW-1185">Reference proteome</keyword>
<name>A0ABS8CNF8_9RHOB</name>
<dbReference type="GO" id="GO:0005524">
    <property type="term" value="F:ATP binding"/>
    <property type="evidence" value="ECO:0007669"/>
    <property type="project" value="UniProtKB-KW"/>
</dbReference>
<dbReference type="PROSITE" id="PS50893">
    <property type="entry name" value="ABC_TRANSPORTER_2"/>
    <property type="match status" value="1"/>
</dbReference>
<keyword evidence="2" id="KW-0813">Transport</keyword>
<evidence type="ECO:0000313" key="9">
    <source>
        <dbReference type="Proteomes" id="UP001198571"/>
    </source>
</evidence>
<evidence type="ECO:0000313" key="8">
    <source>
        <dbReference type="EMBL" id="MCB5410909.1"/>
    </source>
</evidence>
<dbReference type="InterPro" id="IPR003439">
    <property type="entry name" value="ABC_transporter-like_ATP-bd"/>
</dbReference>
<evidence type="ECO:0000256" key="1">
    <source>
        <dbReference type="ARBA" id="ARBA00005417"/>
    </source>
</evidence>
<keyword evidence="5" id="KW-0862">Zinc</keyword>
<sequence>MTPLLETRHLSVGYRSGAVLSDISLSLCAGQVLCLLGPNGTGKTTLFRSLLGILPALSGEILLEGRPIGALRRREVAACFAHVPQSLDTRFGFQALDLVLMGASARLGLLAQPGKPEQNRALAAMEELGIADLAPVSVCALSGGQRQMVLLARALAQNASAIIMDEPTASLDFANRHRVLQAILRLKAKGIAILLSTHDPDQAAMIGDQALLAGKGGVVANGPVATALSEASLSAVYGIALREERLSGGARHFRAAQLARR</sequence>
<evidence type="ECO:0000259" key="7">
    <source>
        <dbReference type="PROSITE" id="PS50893"/>
    </source>
</evidence>
<dbReference type="SUPFAM" id="SSF52540">
    <property type="entry name" value="P-loop containing nucleoside triphosphate hydrolases"/>
    <property type="match status" value="1"/>
</dbReference>
<dbReference type="InterPro" id="IPR027417">
    <property type="entry name" value="P-loop_NTPase"/>
</dbReference>
<dbReference type="Gene3D" id="3.40.50.300">
    <property type="entry name" value="P-loop containing nucleotide triphosphate hydrolases"/>
    <property type="match status" value="1"/>
</dbReference>
<keyword evidence="4 8" id="KW-0067">ATP-binding</keyword>
<evidence type="ECO:0000256" key="5">
    <source>
        <dbReference type="ARBA" id="ARBA00022906"/>
    </source>
</evidence>
<feature type="domain" description="ABC transporter" evidence="7">
    <location>
        <begin position="5"/>
        <end position="240"/>
    </location>
</feature>
<dbReference type="EMBL" id="JACDXX010000011">
    <property type="protein sequence ID" value="MCB5410909.1"/>
    <property type="molecule type" value="Genomic_DNA"/>
</dbReference>
<dbReference type="PANTHER" id="PTHR42734">
    <property type="entry name" value="METAL TRANSPORT SYSTEM ATP-BINDING PROTEIN TM_0124-RELATED"/>
    <property type="match status" value="1"/>
</dbReference>
<evidence type="ECO:0000256" key="4">
    <source>
        <dbReference type="ARBA" id="ARBA00022840"/>
    </source>
</evidence>
<dbReference type="Proteomes" id="UP001198571">
    <property type="component" value="Unassembled WGS sequence"/>
</dbReference>
<keyword evidence="5" id="KW-0864">Zinc transport</keyword>
<gene>
    <name evidence="8" type="ORF">H0485_12975</name>
</gene>
<organism evidence="8 9">
    <name type="scientific">Pseudogemmobacter faecipullorum</name>
    <dbReference type="NCBI Taxonomy" id="2755041"/>
    <lineage>
        <taxon>Bacteria</taxon>
        <taxon>Pseudomonadati</taxon>
        <taxon>Pseudomonadota</taxon>
        <taxon>Alphaproteobacteria</taxon>
        <taxon>Rhodobacterales</taxon>
        <taxon>Paracoccaceae</taxon>
        <taxon>Pseudogemmobacter</taxon>
    </lineage>
</organism>
<keyword evidence="3" id="KW-0547">Nucleotide-binding</keyword>
<dbReference type="InterPro" id="IPR003593">
    <property type="entry name" value="AAA+_ATPase"/>
</dbReference>
<evidence type="ECO:0000256" key="6">
    <source>
        <dbReference type="ARBA" id="ARBA00023065"/>
    </source>
</evidence>
<evidence type="ECO:0000256" key="3">
    <source>
        <dbReference type="ARBA" id="ARBA00022741"/>
    </source>
</evidence>